<keyword evidence="4 6" id="KW-1133">Transmembrane helix</keyword>
<dbReference type="InterPro" id="IPR051258">
    <property type="entry name" value="Diverse_Substrate_Transporter"/>
</dbReference>
<evidence type="ECO:0000256" key="6">
    <source>
        <dbReference type="SAM" id="Phobius"/>
    </source>
</evidence>
<feature type="transmembrane region" description="Helical" evidence="6">
    <location>
        <begin position="160"/>
        <end position="178"/>
    </location>
</feature>
<dbReference type="EMBL" id="CP043494">
    <property type="protein sequence ID" value="WNG47693.1"/>
    <property type="molecule type" value="Genomic_DNA"/>
</dbReference>
<evidence type="ECO:0000256" key="1">
    <source>
        <dbReference type="ARBA" id="ARBA00004651"/>
    </source>
</evidence>
<dbReference type="SUPFAM" id="SSF103481">
    <property type="entry name" value="Multidrug resistance efflux transporter EmrE"/>
    <property type="match status" value="2"/>
</dbReference>
<reference evidence="8 9" key="1">
    <citation type="submission" date="2019-08" db="EMBL/GenBank/DDBJ databases">
        <title>Archangium and Cystobacter genomes.</title>
        <authorList>
            <person name="Chen I.-C.K."/>
            <person name="Wielgoss S."/>
        </authorList>
    </citation>
    <scope>NUCLEOTIDE SEQUENCE [LARGE SCALE GENOMIC DNA]</scope>
    <source>
        <strain evidence="8 9">Cbm 6</strain>
    </source>
</reference>
<feature type="domain" description="EamA" evidence="7">
    <location>
        <begin position="158"/>
        <end position="288"/>
    </location>
</feature>
<dbReference type="RefSeq" id="WP_395804322.1">
    <property type="nucleotide sequence ID" value="NZ_CP043494.1"/>
</dbReference>
<evidence type="ECO:0000313" key="9">
    <source>
        <dbReference type="Proteomes" id="UP001611383"/>
    </source>
</evidence>
<feature type="transmembrane region" description="Helical" evidence="6">
    <location>
        <begin position="130"/>
        <end position="148"/>
    </location>
</feature>
<evidence type="ECO:0000256" key="3">
    <source>
        <dbReference type="ARBA" id="ARBA00022692"/>
    </source>
</evidence>
<organism evidence="8 9">
    <name type="scientific">Archangium minus</name>
    <dbReference type="NCBI Taxonomy" id="83450"/>
    <lineage>
        <taxon>Bacteria</taxon>
        <taxon>Pseudomonadati</taxon>
        <taxon>Myxococcota</taxon>
        <taxon>Myxococcia</taxon>
        <taxon>Myxococcales</taxon>
        <taxon>Cystobacterineae</taxon>
        <taxon>Archangiaceae</taxon>
        <taxon>Archangium</taxon>
    </lineage>
</organism>
<feature type="transmembrane region" description="Helical" evidence="6">
    <location>
        <begin position="98"/>
        <end position="118"/>
    </location>
</feature>
<dbReference type="Pfam" id="PF00892">
    <property type="entry name" value="EamA"/>
    <property type="match status" value="2"/>
</dbReference>
<keyword evidence="9" id="KW-1185">Reference proteome</keyword>
<dbReference type="InterPro" id="IPR000620">
    <property type="entry name" value="EamA_dom"/>
</dbReference>
<gene>
    <name evidence="8" type="ORF">F0U60_28865</name>
</gene>
<feature type="transmembrane region" description="Helical" evidence="6">
    <location>
        <begin position="190"/>
        <end position="210"/>
    </location>
</feature>
<feature type="transmembrane region" description="Helical" evidence="6">
    <location>
        <begin position="74"/>
        <end position="92"/>
    </location>
</feature>
<feature type="transmembrane region" description="Helical" evidence="6">
    <location>
        <begin position="249"/>
        <end position="269"/>
    </location>
</feature>
<protein>
    <submittedName>
        <fullName evidence="8">DMT family transporter</fullName>
    </submittedName>
</protein>
<keyword evidence="5 6" id="KW-0472">Membrane</keyword>
<feature type="transmembrane region" description="Helical" evidence="6">
    <location>
        <begin position="216"/>
        <end position="237"/>
    </location>
</feature>
<sequence>MKTSKGSALAWGGVLSAGILWGGGAVVGQSLLTEGMSPYSLALARFTLGLPLLWWWHLREPRRGAPTTWRERGLVIGTGLMMALSVVSWFAGISVLGAALPTVIAICCAPVLVALVSVVRGFERMTRHTLLALCMALAGVAVMVYPATDEVLAPGYGAGIAWSFAAAVFQAGVVLGNARMPAHVPASTASAWGMTAAAACMALVAFPRGLTWPGDAMGWLGVAYTGIVTTSVAYLLFAWGARRLTPTAAVIGIMVEPLVATLLEAWLFGRPLAPRQWLGALTLVAALVPLTGRAAQRHTSANEASGLP</sequence>
<evidence type="ECO:0000313" key="8">
    <source>
        <dbReference type="EMBL" id="WNG47693.1"/>
    </source>
</evidence>
<evidence type="ECO:0000259" key="7">
    <source>
        <dbReference type="Pfam" id="PF00892"/>
    </source>
</evidence>
<evidence type="ECO:0000256" key="4">
    <source>
        <dbReference type="ARBA" id="ARBA00022989"/>
    </source>
</evidence>
<dbReference type="Proteomes" id="UP001611383">
    <property type="component" value="Chromosome"/>
</dbReference>
<comment type="subcellular location">
    <subcellularLocation>
        <location evidence="1">Cell membrane</location>
        <topology evidence="1">Multi-pass membrane protein</topology>
    </subcellularLocation>
</comment>
<proteinExistence type="predicted"/>
<dbReference type="PANTHER" id="PTHR42920">
    <property type="entry name" value="OS03G0707200 PROTEIN-RELATED"/>
    <property type="match status" value="1"/>
</dbReference>
<keyword evidence="2" id="KW-1003">Cell membrane</keyword>
<evidence type="ECO:0000256" key="5">
    <source>
        <dbReference type="ARBA" id="ARBA00023136"/>
    </source>
</evidence>
<name>A0ABY9WX16_9BACT</name>
<dbReference type="InterPro" id="IPR037185">
    <property type="entry name" value="EmrE-like"/>
</dbReference>
<feature type="transmembrane region" description="Helical" evidence="6">
    <location>
        <begin position="38"/>
        <end position="58"/>
    </location>
</feature>
<dbReference type="PANTHER" id="PTHR42920:SF5">
    <property type="entry name" value="EAMA DOMAIN-CONTAINING PROTEIN"/>
    <property type="match status" value="1"/>
</dbReference>
<accession>A0ABY9WX16</accession>
<feature type="domain" description="EamA" evidence="7">
    <location>
        <begin position="14"/>
        <end position="144"/>
    </location>
</feature>
<keyword evidence="3 6" id="KW-0812">Transmembrane</keyword>
<feature type="transmembrane region" description="Helical" evidence="6">
    <location>
        <begin position="275"/>
        <end position="292"/>
    </location>
</feature>
<evidence type="ECO:0000256" key="2">
    <source>
        <dbReference type="ARBA" id="ARBA00022475"/>
    </source>
</evidence>